<dbReference type="CDD" id="cd17631">
    <property type="entry name" value="FACL_FadD13-like"/>
    <property type="match status" value="1"/>
</dbReference>
<name>A0ABT3NTU0_9PROT</name>
<dbReference type="SUPFAM" id="SSF56801">
    <property type="entry name" value="Acetyl-CoA synthetase-like"/>
    <property type="match status" value="1"/>
</dbReference>
<dbReference type="InterPro" id="IPR050237">
    <property type="entry name" value="ATP-dep_AMP-bd_enzyme"/>
</dbReference>
<dbReference type="InterPro" id="IPR020845">
    <property type="entry name" value="AMP-binding_CS"/>
</dbReference>
<dbReference type="PANTHER" id="PTHR43767">
    <property type="entry name" value="LONG-CHAIN-FATTY-ACID--COA LIGASE"/>
    <property type="match status" value="1"/>
</dbReference>
<dbReference type="Pfam" id="PF13193">
    <property type="entry name" value="AMP-binding_C"/>
    <property type="match status" value="1"/>
</dbReference>
<keyword evidence="5" id="KW-1185">Reference proteome</keyword>
<dbReference type="GO" id="GO:0016874">
    <property type="term" value="F:ligase activity"/>
    <property type="evidence" value="ECO:0007669"/>
    <property type="project" value="UniProtKB-KW"/>
</dbReference>
<organism evidence="4 5">
    <name type="scientific">Sabulicella glaciei</name>
    <dbReference type="NCBI Taxonomy" id="2984948"/>
    <lineage>
        <taxon>Bacteria</taxon>
        <taxon>Pseudomonadati</taxon>
        <taxon>Pseudomonadota</taxon>
        <taxon>Alphaproteobacteria</taxon>
        <taxon>Acetobacterales</taxon>
        <taxon>Acetobacteraceae</taxon>
        <taxon>Sabulicella</taxon>
    </lineage>
</organism>
<dbReference type="NCBIfam" id="NF004837">
    <property type="entry name" value="PRK06187.1"/>
    <property type="match status" value="1"/>
</dbReference>
<protein>
    <submittedName>
        <fullName evidence="4">Long-chain fatty acid--CoA ligase</fullName>
    </submittedName>
</protein>
<evidence type="ECO:0000259" key="3">
    <source>
        <dbReference type="Pfam" id="PF13193"/>
    </source>
</evidence>
<accession>A0ABT3NTU0</accession>
<keyword evidence="4" id="KW-0436">Ligase</keyword>
<feature type="region of interest" description="Disordered" evidence="1">
    <location>
        <begin position="480"/>
        <end position="509"/>
    </location>
</feature>
<dbReference type="PROSITE" id="PS00455">
    <property type="entry name" value="AMP_BINDING"/>
    <property type="match status" value="1"/>
</dbReference>
<dbReference type="Proteomes" id="UP001526430">
    <property type="component" value="Unassembled WGS sequence"/>
</dbReference>
<gene>
    <name evidence="4" type="ORF">OF850_08000</name>
</gene>
<feature type="compositionally biased region" description="Basic and acidic residues" evidence="1">
    <location>
        <begin position="494"/>
        <end position="509"/>
    </location>
</feature>
<dbReference type="EMBL" id="JAPFQI010000004">
    <property type="protein sequence ID" value="MCW8085564.1"/>
    <property type="molecule type" value="Genomic_DNA"/>
</dbReference>
<dbReference type="InterPro" id="IPR000873">
    <property type="entry name" value="AMP-dep_synth/lig_dom"/>
</dbReference>
<dbReference type="InterPro" id="IPR042099">
    <property type="entry name" value="ANL_N_sf"/>
</dbReference>
<comment type="caution">
    <text evidence="4">The sequence shown here is derived from an EMBL/GenBank/DDBJ whole genome shotgun (WGS) entry which is preliminary data.</text>
</comment>
<evidence type="ECO:0000259" key="2">
    <source>
        <dbReference type="Pfam" id="PF00501"/>
    </source>
</evidence>
<dbReference type="Gene3D" id="3.30.300.30">
    <property type="match status" value="1"/>
</dbReference>
<dbReference type="PANTHER" id="PTHR43767:SF1">
    <property type="entry name" value="NONRIBOSOMAL PEPTIDE SYNTHASE PES1 (EUROFUNG)-RELATED"/>
    <property type="match status" value="1"/>
</dbReference>
<feature type="domain" description="AMP-dependent synthetase/ligase" evidence="2">
    <location>
        <begin position="12"/>
        <end position="366"/>
    </location>
</feature>
<dbReference type="RefSeq" id="WP_301589476.1">
    <property type="nucleotide sequence ID" value="NZ_JAPFQI010000004.1"/>
</dbReference>
<evidence type="ECO:0000313" key="5">
    <source>
        <dbReference type="Proteomes" id="UP001526430"/>
    </source>
</evidence>
<reference evidence="4 5" key="1">
    <citation type="submission" date="2022-10" db="EMBL/GenBank/DDBJ databases">
        <title>Roseococcus glaciei nov., sp. nov., isolated from glacier.</title>
        <authorList>
            <person name="Liu Q."/>
            <person name="Xin Y.-H."/>
        </authorList>
    </citation>
    <scope>NUCLEOTIDE SEQUENCE [LARGE SCALE GENOMIC DNA]</scope>
    <source>
        <strain evidence="4 5">MDT2-1-1</strain>
    </source>
</reference>
<feature type="domain" description="AMP-binding enzyme C-terminal" evidence="3">
    <location>
        <begin position="416"/>
        <end position="492"/>
    </location>
</feature>
<evidence type="ECO:0000256" key="1">
    <source>
        <dbReference type="SAM" id="MobiDB-lite"/>
    </source>
</evidence>
<evidence type="ECO:0000313" key="4">
    <source>
        <dbReference type="EMBL" id="MCW8085564.1"/>
    </source>
</evidence>
<dbReference type="InterPro" id="IPR045851">
    <property type="entry name" value="AMP-bd_C_sf"/>
</dbReference>
<sequence>MTAGLSVTSGLRRAARNRRAAVAVVDRGHSFTWEEHAARVARLAAVFRSLGLKAGDRVAILADSGHLYLETYQAVPWAGGILAPVNSRFAFPEMREMLEDALPGLLLVDAAHAAIAAELVGSLPVRPILLTAEEAEQRMTALPPMPDTGRGGDDVACLFYTGGTTGRAKGVALTHAGLVLNALNTTAPLGMGEGMAHLHCGPLFHMGAGARVFSTTLHGGRHVVLPRFDAGEVLRAIEGEGVTHAVMVPAMVTALLDHPDLGQRDLSSLRVVSYGASPMPVALVERLIRCLPQVGLVQSYGQTELSPVATMLPARDHVPGSPRLRSAGQVLPNVELRIADPEDREVPAGTVGEVQVRGPTVMKGYWNRPEETARALRGGWMHTGDAGYLDEEGYLYVVDRLKDMIISGGENVYSAEVENAIHDHPAVLECAVFGVPHPRWGEAVHATVVTRPGHQLTEDALLAHCRARIAGYKCPKSVEISSEPLPRSPTGKIRKTELRDARHVEPAAG</sequence>
<dbReference type="Gene3D" id="3.40.50.12780">
    <property type="entry name" value="N-terminal domain of ligase-like"/>
    <property type="match status" value="1"/>
</dbReference>
<proteinExistence type="predicted"/>
<dbReference type="Pfam" id="PF00501">
    <property type="entry name" value="AMP-binding"/>
    <property type="match status" value="1"/>
</dbReference>
<dbReference type="InterPro" id="IPR025110">
    <property type="entry name" value="AMP-bd_C"/>
</dbReference>